<evidence type="ECO:0000256" key="9">
    <source>
        <dbReference type="ARBA" id="ARBA00022884"/>
    </source>
</evidence>
<evidence type="ECO:0000259" key="17">
    <source>
        <dbReference type="PROSITE" id="PS50878"/>
    </source>
</evidence>
<evidence type="ECO:0008006" key="20">
    <source>
        <dbReference type="Google" id="ProtNLM"/>
    </source>
</evidence>
<accession>A0A2Z7CFR5</accession>
<keyword evidence="8" id="KW-0460">Magnesium</keyword>
<dbReference type="Gene3D" id="2.40.70.10">
    <property type="entry name" value="Acid Proteases"/>
    <property type="match status" value="1"/>
</dbReference>
<evidence type="ECO:0000259" key="16">
    <source>
        <dbReference type="PROSITE" id="PS50158"/>
    </source>
</evidence>
<dbReference type="FunFam" id="3.10.20.370:FF:000001">
    <property type="entry name" value="Retrovirus-related Pol polyprotein from transposon 17.6-like protein"/>
    <property type="match status" value="1"/>
</dbReference>
<dbReference type="Gene3D" id="3.30.70.270">
    <property type="match status" value="2"/>
</dbReference>
<dbReference type="InterPro" id="IPR000477">
    <property type="entry name" value="RT_dom"/>
</dbReference>
<evidence type="ECO:0000256" key="12">
    <source>
        <dbReference type="ARBA" id="ARBA00023125"/>
    </source>
</evidence>
<keyword evidence="5" id="KW-0064">Aspartyl protease</keyword>
<dbReference type="Pfam" id="PF00098">
    <property type="entry name" value="zf-CCHC"/>
    <property type="match status" value="1"/>
</dbReference>
<dbReference type="Pfam" id="PF17919">
    <property type="entry name" value="RT_RNaseH_2"/>
    <property type="match status" value="1"/>
</dbReference>
<evidence type="ECO:0000256" key="1">
    <source>
        <dbReference type="ARBA" id="ARBA00022670"/>
    </source>
</evidence>
<evidence type="ECO:0000256" key="2">
    <source>
        <dbReference type="ARBA" id="ARBA00022679"/>
    </source>
</evidence>
<keyword evidence="3" id="KW-0548">Nucleotidyltransferase</keyword>
<proteinExistence type="predicted"/>
<dbReference type="PROSITE" id="PS00141">
    <property type="entry name" value="ASP_PROTEASE"/>
    <property type="match status" value="1"/>
</dbReference>
<evidence type="ECO:0000256" key="6">
    <source>
        <dbReference type="ARBA" id="ARBA00022759"/>
    </source>
</evidence>
<keyword evidence="14" id="KW-0862">Zinc</keyword>
<evidence type="ECO:0000313" key="19">
    <source>
        <dbReference type="Proteomes" id="UP000250235"/>
    </source>
</evidence>
<keyword evidence="4" id="KW-0540">Nuclease</keyword>
<feature type="compositionally biased region" description="Low complexity" evidence="15">
    <location>
        <begin position="267"/>
        <end position="289"/>
    </location>
</feature>
<dbReference type="EMBL" id="KQ995764">
    <property type="protein sequence ID" value="KZV45872.1"/>
    <property type="molecule type" value="Genomic_DNA"/>
</dbReference>
<dbReference type="FunFam" id="3.30.70.270:FF:000020">
    <property type="entry name" value="Transposon Tf2-6 polyprotein-like Protein"/>
    <property type="match status" value="1"/>
</dbReference>
<evidence type="ECO:0000256" key="4">
    <source>
        <dbReference type="ARBA" id="ARBA00022722"/>
    </source>
</evidence>
<feature type="region of interest" description="Disordered" evidence="15">
    <location>
        <begin position="145"/>
        <end position="204"/>
    </location>
</feature>
<dbReference type="GO" id="GO:0015074">
    <property type="term" value="P:DNA integration"/>
    <property type="evidence" value="ECO:0007669"/>
    <property type="project" value="UniProtKB-KW"/>
</dbReference>
<evidence type="ECO:0000256" key="15">
    <source>
        <dbReference type="SAM" id="MobiDB-lite"/>
    </source>
</evidence>
<evidence type="ECO:0000256" key="11">
    <source>
        <dbReference type="ARBA" id="ARBA00022918"/>
    </source>
</evidence>
<dbReference type="Pfam" id="PF08284">
    <property type="entry name" value="RVP_2"/>
    <property type="match status" value="1"/>
</dbReference>
<dbReference type="GO" id="GO:0008270">
    <property type="term" value="F:zinc ion binding"/>
    <property type="evidence" value="ECO:0007669"/>
    <property type="project" value="UniProtKB-KW"/>
</dbReference>
<dbReference type="SUPFAM" id="SSF57756">
    <property type="entry name" value="Retrovirus zinc finger-like domains"/>
    <property type="match status" value="1"/>
</dbReference>
<dbReference type="InterPro" id="IPR021109">
    <property type="entry name" value="Peptidase_aspartic_dom_sf"/>
</dbReference>
<dbReference type="SUPFAM" id="SSF50630">
    <property type="entry name" value="Acid proteases"/>
    <property type="match status" value="1"/>
</dbReference>
<dbReference type="InterPro" id="IPR041577">
    <property type="entry name" value="RT_RNaseH_2"/>
</dbReference>
<keyword evidence="10" id="KW-0229">DNA integration</keyword>
<keyword evidence="1" id="KW-0645">Protease</keyword>
<keyword evidence="2" id="KW-0808">Transferase</keyword>
<dbReference type="GO" id="GO:0006508">
    <property type="term" value="P:proteolysis"/>
    <property type="evidence" value="ECO:0007669"/>
    <property type="project" value="UniProtKB-KW"/>
</dbReference>
<dbReference type="Proteomes" id="UP000250235">
    <property type="component" value="Unassembled WGS sequence"/>
</dbReference>
<dbReference type="Gene3D" id="3.10.10.10">
    <property type="entry name" value="HIV Type 1 Reverse Transcriptase, subunit A, domain 1"/>
    <property type="match status" value="1"/>
</dbReference>
<dbReference type="GO" id="GO:0004190">
    <property type="term" value="F:aspartic-type endopeptidase activity"/>
    <property type="evidence" value="ECO:0007669"/>
    <property type="project" value="UniProtKB-KW"/>
</dbReference>
<dbReference type="InterPro" id="IPR043128">
    <property type="entry name" value="Rev_trsase/Diguanyl_cyclase"/>
</dbReference>
<keyword evidence="12" id="KW-0238">DNA-binding</keyword>
<reference evidence="18 19" key="1">
    <citation type="journal article" date="2015" name="Proc. Natl. Acad. Sci. U.S.A.">
        <title>The resurrection genome of Boea hygrometrica: A blueprint for survival of dehydration.</title>
        <authorList>
            <person name="Xiao L."/>
            <person name="Yang G."/>
            <person name="Zhang L."/>
            <person name="Yang X."/>
            <person name="Zhao S."/>
            <person name="Ji Z."/>
            <person name="Zhou Q."/>
            <person name="Hu M."/>
            <person name="Wang Y."/>
            <person name="Chen M."/>
            <person name="Xu Y."/>
            <person name="Jin H."/>
            <person name="Xiao X."/>
            <person name="Hu G."/>
            <person name="Bao F."/>
            <person name="Hu Y."/>
            <person name="Wan P."/>
            <person name="Li L."/>
            <person name="Deng X."/>
            <person name="Kuang T."/>
            <person name="Xiang C."/>
            <person name="Zhu J.K."/>
            <person name="Oliver M.J."/>
            <person name="He Y."/>
        </authorList>
    </citation>
    <scope>NUCLEOTIDE SEQUENCE [LARGE SCALE GENOMIC DNA]</scope>
    <source>
        <strain evidence="19">cv. XS01</strain>
    </source>
</reference>
<feature type="region of interest" description="Disordered" evidence="15">
    <location>
        <begin position="246"/>
        <end position="296"/>
    </location>
</feature>
<sequence length="859" mass="96758">YTDDRRVKLIVHQLHGLGKSWWIATKKALENQDAVITWAVFRTAFYQRFFPVSYQKDKGAEFANLRQGQLNIEEYVAKFTSLLNFAPHVAISDEAQADHFINGLNPDVFTLVNTGRPNTFADALNSAKGAEAGLLRQRRAQFVPSAVKSAQENPQIQPPPRFDAGSSGSGKKNFFKGKGKQFKRSGTSSSSSSSEFKQLGAGQKSGDYCTKCGGKHNTEQCRGVFGLCRICNQPGHFARICPQRGAGNSQNTGASRSLPPPERQASSVHSFQPQNQQQSRQGGSQTVSQPPKQQARVFALTEEQAQAAPDNVTAGNCCLCSFPAYVLVDTGASHTFISEKTTESLTEVVSISSPLGRGILSVKTFRNCILQFEGHEIEIDCIVLGLSDFDCIIGIDMLTKYRATVDCFQKVVRFKPEKTDEWKFYGKGSRARIPLVSVISMTNLLQKGAEGFLIYAVDVNKNSPNLVDIPVVCDFADVFPDEIPGLPPYREVDFSIELIPGTQPISKAPYQMAPIELKELKEQLEDLLAKGYIRPSVSPWSAPVLFVRKKDGSMRLCIDYRQLNKATVKNKYPLPRIDDLFYQLQGSSVYSKIDLRSGYHQLRVRDEDISKTAFRTRYGHYEFIVMPFGLTNAPAVFMSLMNRVFQRYLDDFVIIFIDDILIYSKNMCDHANHLRTVLQTLRDEKLYAKLSKCEFWLDPSKIEAVINWPRPTSVPEIRIFRGLVGYYRRFIQDFSSIAKPITQLTQKNAPFVWSEACENSFLELKKRLTTAPVFTIPSGTGDFVVYCDASHQGLGCVLMQRGHVIAYASKQLKTHEIRYPIHDLELASIVFALKIWRHYLYGEKFEIFSDHKSLKYLFS</sequence>
<dbReference type="GO" id="GO:0003964">
    <property type="term" value="F:RNA-directed DNA polymerase activity"/>
    <property type="evidence" value="ECO:0007669"/>
    <property type="project" value="UniProtKB-KW"/>
</dbReference>
<feature type="domain" description="Reverse transcriptase" evidence="17">
    <location>
        <begin position="528"/>
        <end position="713"/>
    </location>
</feature>
<dbReference type="OrthoDB" id="782414at2759"/>
<evidence type="ECO:0000256" key="5">
    <source>
        <dbReference type="ARBA" id="ARBA00022750"/>
    </source>
</evidence>
<evidence type="ECO:0000256" key="10">
    <source>
        <dbReference type="ARBA" id="ARBA00022908"/>
    </source>
</evidence>
<gene>
    <name evidence="18" type="ORF">F511_35060</name>
</gene>
<dbReference type="Gene3D" id="4.10.60.10">
    <property type="entry name" value="Zinc finger, CCHC-type"/>
    <property type="match status" value="1"/>
</dbReference>
<organism evidence="18 19">
    <name type="scientific">Dorcoceras hygrometricum</name>
    <dbReference type="NCBI Taxonomy" id="472368"/>
    <lineage>
        <taxon>Eukaryota</taxon>
        <taxon>Viridiplantae</taxon>
        <taxon>Streptophyta</taxon>
        <taxon>Embryophyta</taxon>
        <taxon>Tracheophyta</taxon>
        <taxon>Spermatophyta</taxon>
        <taxon>Magnoliopsida</taxon>
        <taxon>eudicotyledons</taxon>
        <taxon>Gunneridae</taxon>
        <taxon>Pentapetalae</taxon>
        <taxon>asterids</taxon>
        <taxon>lamiids</taxon>
        <taxon>Lamiales</taxon>
        <taxon>Gesneriaceae</taxon>
        <taxon>Didymocarpoideae</taxon>
        <taxon>Trichosporeae</taxon>
        <taxon>Loxocarpinae</taxon>
        <taxon>Dorcoceras</taxon>
    </lineage>
</organism>
<feature type="non-terminal residue" evidence="18">
    <location>
        <position position="1"/>
    </location>
</feature>
<evidence type="ECO:0000256" key="13">
    <source>
        <dbReference type="ARBA" id="ARBA00023268"/>
    </source>
</evidence>
<keyword evidence="9" id="KW-0694">RNA-binding</keyword>
<evidence type="ECO:0000313" key="18">
    <source>
        <dbReference type="EMBL" id="KZV45872.1"/>
    </source>
</evidence>
<feature type="compositionally biased region" description="Low complexity" evidence="15">
    <location>
        <begin position="184"/>
        <end position="194"/>
    </location>
</feature>
<feature type="compositionally biased region" description="Basic residues" evidence="15">
    <location>
        <begin position="173"/>
        <end position="183"/>
    </location>
</feature>
<dbReference type="InterPro" id="IPR050951">
    <property type="entry name" value="Retrovirus_Pol_polyprotein"/>
</dbReference>
<dbReference type="InterPro" id="IPR005162">
    <property type="entry name" value="Retrotrans_gag_dom"/>
</dbReference>
<dbReference type="PROSITE" id="PS50878">
    <property type="entry name" value="RT_POL"/>
    <property type="match status" value="1"/>
</dbReference>
<feature type="compositionally biased region" description="Polar residues" evidence="15">
    <location>
        <begin position="246"/>
        <end position="255"/>
    </location>
</feature>
<keyword evidence="14" id="KW-0479">Metal-binding</keyword>
<dbReference type="CDD" id="cd00303">
    <property type="entry name" value="retropepsin_like"/>
    <property type="match status" value="1"/>
</dbReference>
<keyword evidence="11" id="KW-0695">RNA-directed DNA polymerase</keyword>
<dbReference type="PANTHER" id="PTHR37984:SF5">
    <property type="entry name" value="PROTEIN NYNRIN-LIKE"/>
    <property type="match status" value="1"/>
</dbReference>
<evidence type="ECO:0000256" key="7">
    <source>
        <dbReference type="ARBA" id="ARBA00022801"/>
    </source>
</evidence>
<evidence type="ECO:0000256" key="3">
    <source>
        <dbReference type="ARBA" id="ARBA00022695"/>
    </source>
</evidence>
<keyword evidence="7" id="KW-0378">Hydrolase</keyword>
<dbReference type="CDD" id="cd01647">
    <property type="entry name" value="RT_LTR"/>
    <property type="match status" value="1"/>
</dbReference>
<dbReference type="InterPro" id="IPR043502">
    <property type="entry name" value="DNA/RNA_pol_sf"/>
</dbReference>
<dbReference type="SUPFAM" id="SSF56672">
    <property type="entry name" value="DNA/RNA polymerases"/>
    <property type="match status" value="1"/>
</dbReference>
<keyword evidence="13" id="KW-0511">Multifunctional enzyme</keyword>
<evidence type="ECO:0000256" key="14">
    <source>
        <dbReference type="PROSITE-ProRule" id="PRU00047"/>
    </source>
</evidence>
<dbReference type="GO" id="GO:0003723">
    <property type="term" value="F:RNA binding"/>
    <property type="evidence" value="ECO:0007669"/>
    <property type="project" value="UniProtKB-KW"/>
</dbReference>
<evidence type="ECO:0000256" key="8">
    <source>
        <dbReference type="ARBA" id="ARBA00022842"/>
    </source>
</evidence>
<dbReference type="PROSITE" id="PS50158">
    <property type="entry name" value="ZF_CCHC"/>
    <property type="match status" value="1"/>
</dbReference>
<dbReference type="InterPro" id="IPR001969">
    <property type="entry name" value="Aspartic_peptidase_AS"/>
</dbReference>
<protein>
    <recommendedName>
        <fullName evidence="20">Reverse transcriptase</fullName>
    </recommendedName>
</protein>
<dbReference type="AlphaFoldDB" id="A0A2Z7CFR5"/>
<name>A0A2Z7CFR5_9LAMI</name>
<keyword evidence="6" id="KW-0255">Endonuclease</keyword>
<dbReference type="Pfam" id="PF03732">
    <property type="entry name" value="Retrotrans_gag"/>
    <property type="match status" value="1"/>
</dbReference>
<keyword evidence="14" id="KW-0863">Zinc-finger</keyword>
<dbReference type="GO" id="GO:0004519">
    <property type="term" value="F:endonuclease activity"/>
    <property type="evidence" value="ECO:0007669"/>
    <property type="project" value="UniProtKB-KW"/>
</dbReference>
<feature type="domain" description="CCHC-type" evidence="16">
    <location>
        <begin position="228"/>
        <end position="243"/>
    </location>
</feature>
<dbReference type="PANTHER" id="PTHR37984">
    <property type="entry name" value="PROTEIN CBG26694"/>
    <property type="match status" value="1"/>
</dbReference>
<dbReference type="CDD" id="cd09274">
    <property type="entry name" value="RNase_HI_RT_Ty3"/>
    <property type="match status" value="1"/>
</dbReference>
<dbReference type="Pfam" id="PF00078">
    <property type="entry name" value="RVT_1"/>
    <property type="match status" value="1"/>
</dbReference>
<dbReference type="InterPro" id="IPR001878">
    <property type="entry name" value="Znf_CCHC"/>
</dbReference>
<dbReference type="InterPro" id="IPR036875">
    <property type="entry name" value="Znf_CCHC_sf"/>
</dbReference>
<dbReference type="FunFam" id="3.10.10.10:FF:000007">
    <property type="entry name" value="Retrovirus-related Pol polyprotein from transposon 17.6-like Protein"/>
    <property type="match status" value="1"/>
</dbReference>
<dbReference type="SMART" id="SM00343">
    <property type="entry name" value="ZnF_C2HC"/>
    <property type="match status" value="1"/>
</dbReference>
<keyword evidence="19" id="KW-1185">Reference proteome</keyword>
<dbReference type="GO" id="GO:0003677">
    <property type="term" value="F:DNA binding"/>
    <property type="evidence" value="ECO:0007669"/>
    <property type="project" value="UniProtKB-KW"/>
</dbReference>